<name>A0A7W8HDU3_9FIRM</name>
<protein>
    <submittedName>
        <fullName evidence="2">Uncharacterized protein</fullName>
    </submittedName>
</protein>
<dbReference type="Proteomes" id="UP000543642">
    <property type="component" value="Unassembled WGS sequence"/>
</dbReference>
<feature type="region of interest" description="Disordered" evidence="1">
    <location>
        <begin position="1"/>
        <end position="22"/>
    </location>
</feature>
<gene>
    <name evidence="2" type="ORF">HNP82_003031</name>
</gene>
<organism evidence="2 3">
    <name type="scientific">Catenibacillus scindens</name>
    <dbReference type="NCBI Taxonomy" id="673271"/>
    <lineage>
        <taxon>Bacteria</taxon>
        <taxon>Bacillati</taxon>
        <taxon>Bacillota</taxon>
        <taxon>Clostridia</taxon>
        <taxon>Lachnospirales</taxon>
        <taxon>Lachnospiraceae</taxon>
        <taxon>Catenibacillus</taxon>
    </lineage>
</organism>
<evidence type="ECO:0000313" key="2">
    <source>
        <dbReference type="EMBL" id="MBB5265880.1"/>
    </source>
</evidence>
<dbReference type="AlphaFoldDB" id="A0A7W8HDU3"/>
<evidence type="ECO:0000256" key="1">
    <source>
        <dbReference type="SAM" id="MobiDB-lite"/>
    </source>
</evidence>
<feature type="compositionally biased region" description="Polar residues" evidence="1">
    <location>
        <begin position="1"/>
        <end position="10"/>
    </location>
</feature>
<accession>A0A7W8HDU3</accession>
<reference evidence="2 3" key="1">
    <citation type="submission" date="2020-08" db="EMBL/GenBank/DDBJ databases">
        <title>Genomic Encyclopedia of Type Strains, Phase IV (KMG-IV): sequencing the most valuable type-strain genomes for metagenomic binning, comparative biology and taxonomic classification.</title>
        <authorList>
            <person name="Goeker M."/>
        </authorList>
    </citation>
    <scope>NUCLEOTIDE SEQUENCE [LARGE SCALE GENOMIC DNA]</scope>
    <source>
        <strain evidence="2 3">DSM 106146</strain>
    </source>
</reference>
<comment type="caution">
    <text evidence="2">The sequence shown here is derived from an EMBL/GenBank/DDBJ whole genome shotgun (WGS) entry which is preliminary data.</text>
</comment>
<sequence>MKNNNSNTSLKRGRPPKKDYDPEALMRELIDTAAEIYQEKREIKATALELDLPPGKVKKLLITGNVLSYPETKQIQDLLRQGKTMVEIQHIMGLSYSALHIYLPYSKVIYKMSEISQNAERVKAYKARKSAVDTLMAAPTDGHLWDCIVAFQNYPFHTVSGLPFSYTLKKGRNGEYTKELFIDRRENSKFLAWSSVRMAFEKAMDQQGAIFTRPKELADVRGVSYTFSLLWRFGMISVPEEVEKKLKGNRK</sequence>
<dbReference type="RefSeq" id="WP_243164790.1">
    <property type="nucleotide sequence ID" value="NZ_JACHFW010000015.1"/>
</dbReference>
<keyword evidence="3" id="KW-1185">Reference proteome</keyword>
<evidence type="ECO:0000313" key="3">
    <source>
        <dbReference type="Proteomes" id="UP000543642"/>
    </source>
</evidence>
<proteinExistence type="predicted"/>
<dbReference type="EMBL" id="JACHFW010000015">
    <property type="protein sequence ID" value="MBB5265880.1"/>
    <property type="molecule type" value="Genomic_DNA"/>
</dbReference>